<evidence type="ECO:0000313" key="2">
    <source>
        <dbReference type="EMBL" id="KAG7391585.1"/>
    </source>
</evidence>
<evidence type="ECO:0008006" key="4">
    <source>
        <dbReference type="Google" id="ProtNLM"/>
    </source>
</evidence>
<protein>
    <recommendedName>
        <fullName evidence="4">Bzip transcription factor</fullName>
    </recommendedName>
</protein>
<reference evidence="2" key="1">
    <citation type="submission" date="2021-02" db="EMBL/GenBank/DDBJ databases">
        <authorList>
            <person name="Palmer J.M."/>
        </authorList>
    </citation>
    <scope>NUCLEOTIDE SEQUENCE</scope>
    <source>
        <strain evidence="2">SCRP734</strain>
    </source>
</reference>
<name>A0A8T1WED7_9STRA</name>
<feature type="compositionally biased region" description="Polar residues" evidence="1">
    <location>
        <begin position="86"/>
        <end position="97"/>
    </location>
</feature>
<dbReference type="AlphaFoldDB" id="A0A8T1WED7"/>
<evidence type="ECO:0000313" key="3">
    <source>
        <dbReference type="Proteomes" id="UP000694044"/>
    </source>
</evidence>
<organism evidence="2 3">
    <name type="scientific">Phytophthora pseudosyringae</name>
    <dbReference type="NCBI Taxonomy" id="221518"/>
    <lineage>
        <taxon>Eukaryota</taxon>
        <taxon>Sar</taxon>
        <taxon>Stramenopiles</taxon>
        <taxon>Oomycota</taxon>
        <taxon>Peronosporomycetes</taxon>
        <taxon>Peronosporales</taxon>
        <taxon>Peronosporaceae</taxon>
        <taxon>Phytophthora</taxon>
    </lineage>
</organism>
<keyword evidence="3" id="KW-1185">Reference proteome</keyword>
<proteinExistence type="predicted"/>
<gene>
    <name evidence="2" type="ORF">PHYPSEUDO_004087</name>
</gene>
<dbReference type="OrthoDB" id="121145at2759"/>
<feature type="compositionally biased region" description="Basic and acidic residues" evidence="1">
    <location>
        <begin position="110"/>
        <end position="120"/>
    </location>
</feature>
<accession>A0A8T1WED7</accession>
<evidence type="ECO:0000256" key="1">
    <source>
        <dbReference type="SAM" id="MobiDB-lite"/>
    </source>
</evidence>
<sequence>MTSRCDHFEGVHTKLSARRLLIPDGRTWDRHVSCHVILQTPLESAAEQMPPVPHPSTKRFVSSWRRDSDKMPAESQSRGDPLVSGFSRNKTASSQVGKTPATDLRASFTHTRDDAERANPVEMKKAIRREQCRTNQARYRDRQRAHQRREQQRVHELHEAVQSLKLKRQRLLFGERANRSPWSLVSDVFRLVETSFRSPWLLANADEMRKNAETRQILATLQKSFTHDVAMGALSGVDALLEQLQCYSLYFSEPHVHLQRVEELVPGVVTATARLRLAVSELTLRCVFPHLEETQVADADDDDLRSLRKKLLGQTLDCSCKVTLLMDDESGRVGRLETQIDLGRSLFQVLKDASAVSTVLGQTLLVC</sequence>
<dbReference type="Proteomes" id="UP000694044">
    <property type="component" value="Unassembled WGS sequence"/>
</dbReference>
<dbReference type="EMBL" id="JAGDFM010000019">
    <property type="protein sequence ID" value="KAG7391585.1"/>
    <property type="molecule type" value="Genomic_DNA"/>
</dbReference>
<comment type="caution">
    <text evidence="2">The sequence shown here is derived from an EMBL/GenBank/DDBJ whole genome shotgun (WGS) entry which is preliminary data.</text>
</comment>
<dbReference type="CDD" id="cd14686">
    <property type="entry name" value="bZIP"/>
    <property type="match status" value="1"/>
</dbReference>
<feature type="region of interest" description="Disordered" evidence="1">
    <location>
        <begin position="45"/>
        <end position="120"/>
    </location>
</feature>